<dbReference type="EMBL" id="GL877421">
    <property type="protein sequence ID" value="ELA47272.1"/>
    <property type="molecule type" value="Genomic_DNA"/>
</dbReference>
<organism evidence="2 3">
    <name type="scientific">Vavraia culicis (isolate floridensis)</name>
    <name type="common">Microsporidian parasite</name>
    <dbReference type="NCBI Taxonomy" id="948595"/>
    <lineage>
        <taxon>Eukaryota</taxon>
        <taxon>Fungi</taxon>
        <taxon>Fungi incertae sedis</taxon>
        <taxon>Microsporidia</taxon>
        <taxon>Pleistophoridae</taxon>
        <taxon>Vavraia</taxon>
    </lineage>
</organism>
<dbReference type="Proteomes" id="UP000011081">
    <property type="component" value="Unassembled WGS sequence"/>
</dbReference>
<keyword evidence="3" id="KW-1185">Reference proteome</keyword>
<dbReference type="HOGENOM" id="CLU_1877009_0_0_1"/>
<dbReference type="RefSeq" id="XP_008074286.1">
    <property type="nucleotide sequence ID" value="XM_008076095.1"/>
</dbReference>
<dbReference type="InParanoid" id="L2GV83"/>
<proteinExistence type="predicted"/>
<keyword evidence="1" id="KW-0732">Signal</keyword>
<dbReference type="GeneID" id="19879147"/>
<feature type="chain" id="PRO_5003960192" evidence="1">
    <location>
        <begin position="17"/>
        <end position="136"/>
    </location>
</feature>
<feature type="signal peptide" evidence="1">
    <location>
        <begin position="1"/>
        <end position="16"/>
    </location>
</feature>
<protein>
    <submittedName>
        <fullName evidence="2">Uncharacterized protein</fullName>
    </submittedName>
</protein>
<evidence type="ECO:0000313" key="3">
    <source>
        <dbReference type="Proteomes" id="UP000011081"/>
    </source>
</evidence>
<reference evidence="3" key="1">
    <citation type="submission" date="2011-03" db="EMBL/GenBank/DDBJ databases">
        <title>The genome sequence of Vavraia culicis strain floridensis.</title>
        <authorList>
            <consortium name="The Broad Institute Genome Sequencing Platform"/>
            <person name="Cuomo C."/>
            <person name="Becnel J."/>
            <person name="Sanscrainte N."/>
            <person name="Young S.K."/>
            <person name="Zeng Q."/>
            <person name="Gargeya S."/>
            <person name="Fitzgerald M."/>
            <person name="Haas B."/>
            <person name="Abouelleil A."/>
            <person name="Alvarado L."/>
            <person name="Arachchi H.M."/>
            <person name="Berlin A."/>
            <person name="Chapman S.B."/>
            <person name="Gearin G."/>
            <person name="Goldberg J."/>
            <person name="Griggs A."/>
            <person name="Gujja S."/>
            <person name="Hansen M."/>
            <person name="Heiman D."/>
            <person name="Howarth C."/>
            <person name="Larimer J."/>
            <person name="Lui A."/>
            <person name="MacDonald P.J.P."/>
            <person name="McCowen C."/>
            <person name="Montmayeur A."/>
            <person name="Murphy C."/>
            <person name="Neiman D."/>
            <person name="Pearson M."/>
            <person name="Priest M."/>
            <person name="Roberts A."/>
            <person name="Saif S."/>
            <person name="Shea T."/>
            <person name="Sisk P."/>
            <person name="Stolte C."/>
            <person name="Sykes S."/>
            <person name="Wortman J."/>
            <person name="Nusbaum C."/>
            <person name="Birren B."/>
        </authorList>
    </citation>
    <scope>NUCLEOTIDE SEQUENCE [LARGE SCALE GENOMIC DNA]</scope>
    <source>
        <strain evidence="3">floridensis</strain>
    </source>
</reference>
<dbReference type="VEuPathDB" id="MicrosporidiaDB:VCUG_01268"/>
<accession>L2GV83</accession>
<name>L2GV83_VAVCU</name>
<evidence type="ECO:0000313" key="2">
    <source>
        <dbReference type="EMBL" id="ELA47272.1"/>
    </source>
</evidence>
<dbReference type="AlphaFoldDB" id="L2GV83"/>
<evidence type="ECO:0000256" key="1">
    <source>
        <dbReference type="SAM" id="SignalP"/>
    </source>
</evidence>
<sequence length="136" mass="15367">MSCIVLILALVHAAQQKRFDKLVRSIHMATYDRYYNDHMEWEVRNCNDTNRSTRGYFRDLLPDICPMYRSTRKECLKERRAGSGTECVILSTGTGGTGMSGNTNGNEDVNNRSEHLSCEENGTEICAQAVENRLGV</sequence>
<gene>
    <name evidence="2" type="ORF">VCUG_01268</name>
</gene>